<feature type="chain" id="PRO_5040253921" evidence="1">
    <location>
        <begin position="21"/>
        <end position="369"/>
    </location>
</feature>
<keyword evidence="1" id="KW-0732">Signal</keyword>
<dbReference type="InterPro" id="IPR015943">
    <property type="entry name" value="WD40/YVTN_repeat-like_dom_sf"/>
</dbReference>
<evidence type="ECO:0000313" key="3">
    <source>
        <dbReference type="Proteomes" id="UP000738359"/>
    </source>
</evidence>
<dbReference type="SUPFAM" id="SSF63825">
    <property type="entry name" value="YWTD domain"/>
    <property type="match status" value="1"/>
</dbReference>
<name>A0A9P6JAM2_MORAP</name>
<gene>
    <name evidence="2" type="ORF">BGZ70_003733</name>
</gene>
<dbReference type="OrthoDB" id="5588185at2759"/>
<keyword evidence="3" id="KW-1185">Reference proteome</keyword>
<evidence type="ECO:0000256" key="1">
    <source>
        <dbReference type="SAM" id="SignalP"/>
    </source>
</evidence>
<dbReference type="Gene3D" id="2.130.10.10">
    <property type="entry name" value="YVTN repeat-like/Quinoprotein amine dehydrogenase"/>
    <property type="match status" value="1"/>
</dbReference>
<proteinExistence type="predicted"/>
<organism evidence="2 3">
    <name type="scientific">Mortierella alpina</name>
    <name type="common">Oleaginous fungus</name>
    <name type="synonym">Mortierella renispora</name>
    <dbReference type="NCBI Taxonomy" id="64518"/>
    <lineage>
        <taxon>Eukaryota</taxon>
        <taxon>Fungi</taxon>
        <taxon>Fungi incertae sedis</taxon>
        <taxon>Mucoromycota</taxon>
        <taxon>Mortierellomycotina</taxon>
        <taxon>Mortierellomycetes</taxon>
        <taxon>Mortierellales</taxon>
        <taxon>Mortierellaceae</taxon>
        <taxon>Mortierella</taxon>
    </lineage>
</organism>
<sequence>MLLERRSISLLFLFVQAVFAAIEITSSPSEHTPSHFLVENHLPIAEQTHEVVKIPGTDMVLISQMSNSVLLKAQVDEHGLVKNVKAFLVGNITSALHGLATSAAYPGKVWLTLQKDNLLVLIDPKVGSIDEAPQVEKEIVVPDPGRGPHYVGEYGSELWVSLQDSSHVLRINHADPSDYSIYKGRSRPIFVAKHPINEMFYTGEDDAASIMKIDPKSGSTTQFDVPSSAGERPVGMISGPEGIWFTLLGSYTQGTGTIGHIHADDTITYHKLTSPRGKDAALLHLAFDLNRDNNHVLWLLSSSIINADALDMIIKVTFDPTWKNILSEEVTVMPSQHSKAHRILITEKNIFATQLSTSEVLSFYTQETQ</sequence>
<dbReference type="Proteomes" id="UP000738359">
    <property type="component" value="Unassembled WGS sequence"/>
</dbReference>
<feature type="signal peptide" evidence="1">
    <location>
        <begin position="1"/>
        <end position="20"/>
    </location>
</feature>
<accession>A0A9P6JAM2</accession>
<dbReference type="AlphaFoldDB" id="A0A9P6JAM2"/>
<protein>
    <submittedName>
        <fullName evidence="2">Uncharacterized protein</fullName>
    </submittedName>
</protein>
<evidence type="ECO:0000313" key="2">
    <source>
        <dbReference type="EMBL" id="KAF9965941.1"/>
    </source>
</evidence>
<reference evidence="2" key="1">
    <citation type="journal article" date="2020" name="Fungal Divers.">
        <title>Resolving the Mortierellaceae phylogeny through synthesis of multi-gene phylogenetics and phylogenomics.</title>
        <authorList>
            <person name="Vandepol N."/>
            <person name="Liber J."/>
            <person name="Desiro A."/>
            <person name="Na H."/>
            <person name="Kennedy M."/>
            <person name="Barry K."/>
            <person name="Grigoriev I.V."/>
            <person name="Miller A.N."/>
            <person name="O'Donnell K."/>
            <person name="Stajich J.E."/>
            <person name="Bonito G."/>
        </authorList>
    </citation>
    <scope>NUCLEOTIDE SEQUENCE</scope>
    <source>
        <strain evidence="2">CK1249</strain>
    </source>
</reference>
<dbReference type="EMBL" id="JAAAHY010000205">
    <property type="protein sequence ID" value="KAF9965941.1"/>
    <property type="molecule type" value="Genomic_DNA"/>
</dbReference>
<comment type="caution">
    <text evidence="2">The sequence shown here is derived from an EMBL/GenBank/DDBJ whole genome shotgun (WGS) entry which is preliminary data.</text>
</comment>